<reference evidence="2" key="1">
    <citation type="journal article" date="2014" name="Int. J. Syst. Evol. Microbiol.">
        <title>Complete genome sequence of Corynebacterium casei LMG S-19264T (=DSM 44701T), isolated from a smear-ripened cheese.</title>
        <authorList>
            <consortium name="US DOE Joint Genome Institute (JGI-PGF)"/>
            <person name="Walter F."/>
            <person name="Albersmeier A."/>
            <person name="Kalinowski J."/>
            <person name="Ruckert C."/>
        </authorList>
    </citation>
    <scope>NUCLEOTIDE SEQUENCE</scope>
    <source>
        <strain evidence="2">JCM 19831</strain>
    </source>
</reference>
<proteinExistence type="predicted"/>
<dbReference type="AlphaFoldDB" id="A0A917TS63"/>
<reference evidence="2" key="2">
    <citation type="submission" date="2020-09" db="EMBL/GenBank/DDBJ databases">
        <authorList>
            <person name="Sun Q."/>
            <person name="Ohkuma M."/>
        </authorList>
    </citation>
    <scope>NUCLEOTIDE SEQUENCE</scope>
    <source>
        <strain evidence="2">JCM 19831</strain>
    </source>
</reference>
<organism evidence="2 3">
    <name type="scientific">Dactylosporangium sucinum</name>
    <dbReference type="NCBI Taxonomy" id="1424081"/>
    <lineage>
        <taxon>Bacteria</taxon>
        <taxon>Bacillati</taxon>
        <taxon>Actinomycetota</taxon>
        <taxon>Actinomycetes</taxon>
        <taxon>Micromonosporales</taxon>
        <taxon>Micromonosporaceae</taxon>
        <taxon>Dactylosporangium</taxon>
    </lineage>
</organism>
<gene>
    <name evidence="2" type="ORF">GCM10007977_040220</name>
</gene>
<dbReference type="EMBL" id="BMPI01000018">
    <property type="protein sequence ID" value="GGM34666.1"/>
    <property type="molecule type" value="Genomic_DNA"/>
</dbReference>
<evidence type="ECO:0000313" key="3">
    <source>
        <dbReference type="Proteomes" id="UP000642070"/>
    </source>
</evidence>
<feature type="domain" description="N-acetyltransferase" evidence="1">
    <location>
        <begin position="223"/>
        <end position="391"/>
    </location>
</feature>
<dbReference type="GO" id="GO:1990189">
    <property type="term" value="F:protein N-terminal-serine acetyltransferase activity"/>
    <property type="evidence" value="ECO:0007669"/>
    <property type="project" value="TreeGrafter"/>
</dbReference>
<dbReference type="InterPro" id="IPR051908">
    <property type="entry name" value="Ribosomal_N-acetyltransferase"/>
</dbReference>
<dbReference type="InterPro" id="IPR016181">
    <property type="entry name" value="Acyl_CoA_acyltransferase"/>
</dbReference>
<dbReference type="PANTHER" id="PTHR43441:SF10">
    <property type="entry name" value="ACETYLTRANSFERASE"/>
    <property type="match status" value="1"/>
</dbReference>
<dbReference type="Proteomes" id="UP000642070">
    <property type="component" value="Unassembled WGS sequence"/>
</dbReference>
<dbReference type="GO" id="GO:0008999">
    <property type="term" value="F:protein-N-terminal-alanine acetyltransferase activity"/>
    <property type="evidence" value="ECO:0007669"/>
    <property type="project" value="TreeGrafter"/>
</dbReference>
<protein>
    <recommendedName>
        <fullName evidence="1">N-acetyltransferase domain-containing protein</fullName>
    </recommendedName>
</protein>
<name>A0A917TS63_9ACTN</name>
<comment type="caution">
    <text evidence="2">The sequence shown here is derived from an EMBL/GenBank/DDBJ whole genome shotgun (WGS) entry which is preliminary data.</text>
</comment>
<dbReference type="GO" id="GO:0005737">
    <property type="term" value="C:cytoplasm"/>
    <property type="evidence" value="ECO:0007669"/>
    <property type="project" value="TreeGrafter"/>
</dbReference>
<dbReference type="Gene3D" id="3.40.630.30">
    <property type="match status" value="2"/>
</dbReference>
<dbReference type="Pfam" id="PF13302">
    <property type="entry name" value="Acetyltransf_3"/>
    <property type="match status" value="2"/>
</dbReference>
<dbReference type="SUPFAM" id="SSF55729">
    <property type="entry name" value="Acyl-CoA N-acyltransferases (Nat)"/>
    <property type="match status" value="2"/>
</dbReference>
<dbReference type="PROSITE" id="PS51186">
    <property type="entry name" value="GNAT"/>
    <property type="match status" value="2"/>
</dbReference>
<feature type="domain" description="N-acetyltransferase" evidence="1">
    <location>
        <begin position="21"/>
        <end position="187"/>
    </location>
</feature>
<sequence length="392" mass="42614">MRDGAGSAVMEPIELTTGDGLVLRAWHAEDAERVFQACQDPLIQRWTMVPVPYLREHAADFVRVLSPASWAAETAAPLGVFDARTGDLLGSAGLVALDRAERHAELGTWVAPWARGRRVAERAGRAVAHWAFEVLRLRRLVWRAEVGNHASRLAAERIGFTFDGVVRAGLPARGGGFTDGWLGVLLPGEVCDTPPAWVAPGGPGALRAQAFSHPPERLPAGPVTLRPARESDLDDIVATFRDPDTVEWTSVPHDYGPEHAHDFIQHRYPDGWLRGTGAGFVLADADDRFAGTADLRISPTDPVTAEIGYTSAPWVRGKGYMIAGARAICHYGFDRLALGRIVWRAHVGNDGSRRVAERVGFVVEGVQRESCEQRGARVDGWVATLLAKDLGR</sequence>
<dbReference type="PANTHER" id="PTHR43441">
    <property type="entry name" value="RIBOSOMAL-PROTEIN-SERINE ACETYLTRANSFERASE"/>
    <property type="match status" value="1"/>
</dbReference>
<keyword evidence="3" id="KW-1185">Reference proteome</keyword>
<evidence type="ECO:0000313" key="2">
    <source>
        <dbReference type="EMBL" id="GGM34666.1"/>
    </source>
</evidence>
<dbReference type="InterPro" id="IPR000182">
    <property type="entry name" value="GNAT_dom"/>
</dbReference>
<accession>A0A917TS63</accession>
<evidence type="ECO:0000259" key="1">
    <source>
        <dbReference type="PROSITE" id="PS51186"/>
    </source>
</evidence>